<sequence>MASTGKKAFHESKAKQKQAKKRRVLFSKRVSRTDALKRLAIPTKCLAFFPLFCGGHALELPVRDESGHCWTFVCSIRKTGAYQKPVLQQGWREFVLAKCLHVGDRVTFYEQESEDGIKIFGSILPRSRYGIEIEKTMRPLTARPC</sequence>
<organism evidence="8 9">
    <name type="scientific">Herrania umbratica</name>
    <dbReference type="NCBI Taxonomy" id="108875"/>
    <lineage>
        <taxon>Eukaryota</taxon>
        <taxon>Viridiplantae</taxon>
        <taxon>Streptophyta</taxon>
        <taxon>Embryophyta</taxon>
        <taxon>Tracheophyta</taxon>
        <taxon>Spermatophyta</taxon>
        <taxon>Magnoliopsida</taxon>
        <taxon>eudicotyledons</taxon>
        <taxon>Gunneridae</taxon>
        <taxon>Pentapetalae</taxon>
        <taxon>rosids</taxon>
        <taxon>malvids</taxon>
        <taxon>Malvales</taxon>
        <taxon>Malvaceae</taxon>
        <taxon>Byttnerioideae</taxon>
        <taxon>Herrania</taxon>
    </lineage>
</organism>
<dbReference type="GO" id="GO:0005634">
    <property type="term" value="C:nucleus"/>
    <property type="evidence" value="ECO:0007669"/>
    <property type="project" value="UniProtKB-SubCell"/>
</dbReference>
<dbReference type="InterPro" id="IPR003340">
    <property type="entry name" value="B3_DNA-bd"/>
</dbReference>
<evidence type="ECO:0000313" key="9">
    <source>
        <dbReference type="RefSeq" id="XP_021299323.1"/>
    </source>
</evidence>
<keyword evidence="8" id="KW-1185">Reference proteome</keyword>
<dbReference type="OrthoDB" id="1566604at2759"/>
<feature type="region of interest" description="Disordered" evidence="6">
    <location>
        <begin position="1"/>
        <end position="21"/>
    </location>
</feature>
<dbReference type="SMART" id="SM01019">
    <property type="entry name" value="B3"/>
    <property type="match status" value="1"/>
</dbReference>
<reference evidence="9" key="1">
    <citation type="submission" date="2025-08" db="UniProtKB">
        <authorList>
            <consortium name="RefSeq"/>
        </authorList>
    </citation>
    <scope>IDENTIFICATION</scope>
    <source>
        <tissue evidence="9">Leaf</tissue>
    </source>
</reference>
<dbReference type="Proteomes" id="UP000504621">
    <property type="component" value="Unplaced"/>
</dbReference>
<keyword evidence="5" id="KW-0539">Nucleus</keyword>
<keyword evidence="4" id="KW-0804">Transcription</keyword>
<dbReference type="InterPro" id="IPR044800">
    <property type="entry name" value="LEC2-like"/>
</dbReference>
<proteinExistence type="predicted"/>
<dbReference type="GeneID" id="110427980"/>
<feature type="domain" description="TF-B3" evidence="7">
    <location>
        <begin position="59"/>
        <end position="123"/>
    </location>
</feature>
<dbReference type="GO" id="GO:0003700">
    <property type="term" value="F:DNA-binding transcription factor activity"/>
    <property type="evidence" value="ECO:0007669"/>
    <property type="project" value="InterPro"/>
</dbReference>
<keyword evidence="2" id="KW-0805">Transcription regulation</keyword>
<dbReference type="PANTHER" id="PTHR31140:SF145">
    <property type="entry name" value="TF-B3 DOMAIN-CONTAINING PROTEIN"/>
    <property type="match status" value="1"/>
</dbReference>
<dbReference type="SUPFAM" id="SSF101936">
    <property type="entry name" value="DNA-binding pseudobarrel domain"/>
    <property type="match status" value="1"/>
</dbReference>
<protein>
    <submittedName>
        <fullName evidence="9">B3 domain-containing transcription factor NGA4-like</fullName>
    </submittedName>
</protein>
<comment type="subcellular location">
    <subcellularLocation>
        <location evidence="1">Nucleus</location>
    </subcellularLocation>
</comment>
<evidence type="ECO:0000256" key="2">
    <source>
        <dbReference type="ARBA" id="ARBA00023015"/>
    </source>
</evidence>
<evidence type="ECO:0000256" key="1">
    <source>
        <dbReference type="ARBA" id="ARBA00004123"/>
    </source>
</evidence>
<dbReference type="PROSITE" id="PS50863">
    <property type="entry name" value="B3"/>
    <property type="match status" value="1"/>
</dbReference>
<evidence type="ECO:0000256" key="3">
    <source>
        <dbReference type="ARBA" id="ARBA00023125"/>
    </source>
</evidence>
<dbReference type="CDD" id="cd10017">
    <property type="entry name" value="B3_DNA"/>
    <property type="match status" value="1"/>
</dbReference>
<dbReference type="PANTHER" id="PTHR31140">
    <property type="entry name" value="B3 DOMAIN-CONTAINING TRANSCRIPTION FACTOR ABI3"/>
    <property type="match status" value="1"/>
</dbReference>
<dbReference type="Pfam" id="PF02362">
    <property type="entry name" value="B3"/>
    <property type="match status" value="1"/>
</dbReference>
<dbReference type="InterPro" id="IPR015300">
    <property type="entry name" value="DNA-bd_pseudobarrel_sf"/>
</dbReference>
<dbReference type="GO" id="GO:0003677">
    <property type="term" value="F:DNA binding"/>
    <property type="evidence" value="ECO:0007669"/>
    <property type="project" value="UniProtKB-KW"/>
</dbReference>
<dbReference type="Gene3D" id="2.40.330.10">
    <property type="entry name" value="DNA-binding pseudobarrel domain"/>
    <property type="match status" value="1"/>
</dbReference>
<evidence type="ECO:0000259" key="7">
    <source>
        <dbReference type="PROSITE" id="PS50863"/>
    </source>
</evidence>
<evidence type="ECO:0000313" key="8">
    <source>
        <dbReference type="Proteomes" id="UP000504621"/>
    </source>
</evidence>
<dbReference type="RefSeq" id="XP_021299323.1">
    <property type="nucleotide sequence ID" value="XM_021443648.1"/>
</dbReference>
<evidence type="ECO:0000256" key="6">
    <source>
        <dbReference type="SAM" id="MobiDB-lite"/>
    </source>
</evidence>
<accession>A0A6J1BJP3</accession>
<name>A0A6J1BJP3_9ROSI</name>
<dbReference type="AlphaFoldDB" id="A0A6J1BJP3"/>
<evidence type="ECO:0000256" key="5">
    <source>
        <dbReference type="ARBA" id="ARBA00023242"/>
    </source>
</evidence>
<evidence type="ECO:0000256" key="4">
    <source>
        <dbReference type="ARBA" id="ARBA00023163"/>
    </source>
</evidence>
<keyword evidence="3" id="KW-0238">DNA-binding</keyword>
<gene>
    <name evidence="9" type="primary">LOC110427980</name>
</gene>